<evidence type="ECO:0000256" key="3">
    <source>
        <dbReference type="ARBA" id="ARBA00023163"/>
    </source>
</evidence>
<keyword evidence="1" id="KW-0805">Transcription regulation</keyword>
<evidence type="ECO:0000259" key="5">
    <source>
        <dbReference type="Pfam" id="PF13377"/>
    </source>
</evidence>
<sequence length="362" mass="39570">MLGAPMPSRGNLVLDCVRVIKLRVESGEWQQLLPGERRLATVLQVGRDTIRLALQELEREGLLGSAEAGSRRRIRSVATNHAASRTLRIGLLAHRRLEQLPQPLLLEIDRIRSTLADKGGSLELIAPPWYEQKNPANRLATLLDEEPCSAWILLRSSAAVQEWFMQRRIPCLIRGYPHPGISLPHLDVDWRATARHAAGQLWRLGHRRAAILVPADPLKGVEAAVQGVKDLDEDGFEATTQVEDGSPSGVARVLSRALQVKNPPTAIIATRARQAATALTWLASKGIQVPGHISLITLASEPFLDHLVPEISGYRTDPDAVAKLVTRRLERIVGGDPSPGGSPWISPEVVKGASLARLKPKP</sequence>
<dbReference type="KEGG" id="luo:HHL09_03720"/>
<dbReference type="SUPFAM" id="SSF53822">
    <property type="entry name" value="Periplasmic binding protein-like I"/>
    <property type="match status" value="1"/>
</dbReference>
<keyword evidence="3" id="KW-0804">Transcription</keyword>
<name>A0A858RE82_9BACT</name>
<dbReference type="InterPro" id="IPR046335">
    <property type="entry name" value="LacI/GalR-like_sensor"/>
</dbReference>
<keyword evidence="2" id="KW-0238">DNA-binding</keyword>
<dbReference type="Gene3D" id="1.10.10.10">
    <property type="entry name" value="Winged helix-like DNA-binding domain superfamily/Winged helix DNA-binding domain"/>
    <property type="match status" value="1"/>
</dbReference>
<dbReference type="AlphaFoldDB" id="A0A858RE82"/>
<reference evidence="6 7" key="1">
    <citation type="submission" date="2020-04" db="EMBL/GenBank/DDBJ databases">
        <title>Luteolibacter sp. G-1-1-1 isolated from soil.</title>
        <authorList>
            <person name="Dahal R.H."/>
        </authorList>
    </citation>
    <scope>NUCLEOTIDE SEQUENCE [LARGE SCALE GENOMIC DNA]</scope>
    <source>
        <strain evidence="6 7">G-1-1-1</strain>
    </source>
</reference>
<evidence type="ECO:0000259" key="4">
    <source>
        <dbReference type="Pfam" id="PF00392"/>
    </source>
</evidence>
<dbReference type="GO" id="GO:0003700">
    <property type="term" value="F:DNA-binding transcription factor activity"/>
    <property type="evidence" value="ECO:0007669"/>
    <property type="project" value="InterPro"/>
</dbReference>
<accession>A0A858RE82</accession>
<protein>
    <submittedName>
        <fullName evidence="6">Substrate-binding domain-containing protein</fullName>
    </submittedName>
</protein>
<dbReference type="GO" id="GO:0000976">
    <property type="term" value="F:transcription cis-regulatory region binding"/>
    <property type="evidence" value="ECO:0007669"/>
    <property type="project" value="TreeGrafter"/>
</dbReference>
<keyword evidence="7" id="KW-1185">Reference proteome</keyword>
<dbReference type="InterPro" id="IPR036390">
    <property type="entry name" value="WH_DNA-bd_sf"/>
</dbReference>
<evidence type="ECO:0000256" key="2">
    <source>
        <dbReference type="ARBA" id="ARBA00023125"/>
    </source>
</evidence>
<evidence type="ECO:0000313" key="7">
    <source>
        <dbReference type="Proteomes" id="UP000501812"/>
    </source>
</evidence>
<feature type="domain" description="HTH gntR-type" evidence="4">
    <location>
        <begin position="31"/>
        <end position="65"/>
    </location>
</feature>
<dbReference type="InterPro" id="IPR000524">
    <property type="entry name" value="Tscrpt_reg_HTH_GntR"/>
</dbReference>
<dbReference type="PRINTS" id="PR00035">
    <property type="entry name" value="HTHGNTR"/>
</dbReference>
<evidence type="ECO:0000313" key="6">
    <source>
        <dbReference type="EMBL" id="QJE94921.1"/>
    </source>
</evidence>
<dbReference type="Proteomes" id="UP000501812">
    <property type="component" value="Chromosome"/>
</dbReference>
<dbReference type="PANTHER" id="PTHR30146:SF155">
    <property type="entry name" value="ALANINE RACEMASE"/>
    <property type="match status" value="1"/>
</dbReference>
<dbReference type="PANTHER" id="PTHR30146">
    <property type="entry name" value="LACI-RELATED TRANSCRIPTIONAL REPRESSOR"/>
    <property type="match status" value="1"/>
</dbReference>
<dbReference type="RefSeq" id="WP_169453142.1">
    <property type="nucleotide sequence ID" value="NZ_CP051774.1"/>
</dbReference>
<dbReference type="EMBL" id="CP051774">
    <property type="protein sequence ID" value="QJE94921.1"/>
    <property type="molecule type" value="Genomic_DNA"/>
</dbReference>
<dbReference type="Pfam" id="PF00392">
    <property type="entry name" value="GntR"/>
    <property type="match status" value="1"/>
</dbReference>
<feature type="domain" description="Transcriptional regulator LacI/GalR-like sensor" evidence="5">
    <location>
        <begin position="199"/>
        <end position="354"/>
    </location>
</feature>
<gene>
    <name evidence="6" type="ORF">HHL09_03720</name>
</gene>
<dbReference type="InterPro" id="IPR028082">
    <property type="entry name" value="Peripla_BP_I"/>
</dbReference>
<dbReference type="Pfam" id="PF13377">
    <property type="entry name" value="Peripla_BP_3"/>
    <property type="match status" value="1"/>
</dbReference>
<proteinExistence type="predicted"/>
<evidence type="ECO:0000256" key="1">
    <source>
        <dbReference type="ARBA" id="ARBA00023015"/>
    </source>
</evidence>
<organism evidence="6 7">
    <name type="scientific">Luteolibacter luteus</name>
    <dbReference type="NCBI Taxonomy" id="2728835"/>
    <lineage>
        <taxon>Bacteria</taxon>
        <taxon>Pseudomonadati</taxon>
        <taxon>Verrucomicrobiota</taxon>
        <taxon>Verrucomicrobiia</taxon>
        <taxon>Verrucomicrobiales</taxon>
        <taxon>Verrucomicrobiaceae</taxon>
        <taxon>Luteolibacter</taxon>
    </lineage>
</organism>
<dbReference type="Gene3D" id="3.40.50.2300">
    <property type="match status" value="2"/>
</dbReference>
<dbReference type="InterPro" id="IPR036388">
    <property type="entry name" value="WH-like_DNA-bd_sf"/>
</dbReference>
<dbReference type="SUPFAM" id="SSF46785">
    <property type="entry name" value="Winged helix' DNA-binding domain"/>
    <property type="match status" value="1"/>
</dbReference>